<gene>
    <name evidence="1" type="ORF">MNBD_GAMMA21-2851</name>
</gene>
<organism evidence="1">
    <name type="scientific">hydrothermal vent metagenome</name>
    <dbReference type="NCBI Taxonomy" id="652676"/>
    <lineage>
        <taxon>unclassified sequences</taxon>
        <taxon>metagenomes</taxon>
        <taxon>ecological metagenomes</taxon>
    </lineage>
</organism>
<proteinExistence type="predicted"/>
<evidence type="ECO:0000313" key="1">
    <source>
        <dbReference type="EMBL" id="VAW99062.1"/>
    </source>
</evidence>
<protein>
    <submittedName>
        <fullName evidence="1">Uncharacterized protein</fullName>
    </submittedName>
</protein>
<dbReference type="AlphaFoldDB" id="A0A3B1AGE6"/>
<name>A0A3B1AGE6_9ZZZZ</name>
<sequence length="103" mass="11949">MAATVDEITMNYEENGQQLVKELDKVILTKGAWSTILFKYQDWNRKDEEFGPTKFSIRRYQKREGSYRPKSKFNISSVDQAKKVIAGLAPWIEEADKEAEKAD</sequence>
<dbReference type="EMBL" id="UOFR01000064">
    <property type="protein sequence ID" value="VAW99062.1"/>
    <property type="molecule type" value="Genomic_DNA"/>
</dbReference>
<reference evidence="1" key="1">
    <citation type="submission" date="2018-06" db="EMBL/GenBank/DDBJ databases">
        <authorList>
            <person name="Zhirakovskaya E."/>
        </authorList>
    </citation>
    <scope>NUCLEOTIDE SEQUENCE</scope>
</reference>
<accession>A0A3B1AGE6</accession>